<comment type="caution">
    <text evidence="3">The sequence shown here is derived from an EMBL/GenBank/DDBJ whole genome shotgun (WGS) entry which is preliminary data.</text>
</comment>
<protein>
    <recommendedName>
        <fullName evidence="2">HD domain-containing protein</fullName>
    </recommendedName>
</protein>
<evidence type="ECO:0000256" key="1">
    <source>
        <dbReference type="ARBA" id="ARBA00022741"/>
    </source>
</evidence>
<feature type="domain" description="HD" evidence="2">
    <location>
        <begin position="21"/>
        <end position="100"/>
    </location>
</feature>
<evidence type="ECO:0000313" key="3">
    <source>
        <dbReference type="EMBL" id="KKK77976.1"/>
    </source>
</evidence>
<dbReference type="EMBL" id="LAZR01054701">
    <property type="protein sequence ID" value="KKK77976.1"/>
    <property type="molecule type" value="Genomic_DNA"/>
</dbReference>
<dbReference type="Pfam" id="PF01966">
    <property type="entry name" value="HD"/>
    <property type="match status" value="1"/>
</dbReference>
<reference evidence="3" key="1">
    <citation type="journal article" date="2015" name="Nature">
        <title>Complex archaea that bridge the gap between prokaryotes and eukaryotes.</title>
        <authorList>
            <person name="Spang A."/>
            <person name="Saw J.H."/>
            <person name="Jorgensen S.L."/>
            <person name="Zaremba-Niedzwiedzka K."/>
            <person name="Martijn J."/>
            <person name="Lind A.E."/>
            <person name="van Eijk R."/>
            <person name="Schleper C."/>
            <person name="Guy L."/>
            <person name="Ettema T.J."/>
        </authorList>
    </citation>
    <scope>NUCLEOTIDE SEQUENCE</scope>
</reference>
<dbReference type="InterPro" id="IPR050124">
    <property type="entry name" value="tRNA_CCA-adding_enzyme"/>
</dbReference>
<dbReference type="InterPro" id="IPR006674">
    <property type="entry name" value="HD_domain"/>
</dbReference>
<dbReference type="PANTHER" id="PTHR47545">
    <property type="entry name" value="MULTIFUNCTIONAL CCA PROTEIN"/>
    <property type="match status" value="1"/>
</dbReference>
<name>A0A0F9B056_9ZZZZ</name>
<keyword evidence="1" id="KW-0547">Nucleotide-binding</keyword>
<dbReference type="CDD" id="cd00077">
    <property type="entry name" value="HDc"/>
    <property type="match status" value="1"/>
</dbReference>
<feature type="non-terminal residue" evidence="3">
    <location>
        <position position="1"/>
    </location>
</feature>
<dbReference type="PANTHER" id="PTHR47545:SF2">
    <property type="entry name" value="CC-ADDING TRNA NUCLEOTIDYLTRANSFERASE"/>
    <property type="match status" value="1"/>
</dbReference>
<evidence type="ECO:0000259" key="2">
    <source>
        <dbReference type="Pfam" id="PF01966"/>
    </source>
</evidence>
<dbReference type="InterPro" id="IPR003607">
    <property type="entry name" value="HD/PDEase_dom"/>
</dbReference>
<dbReference type="GO" id="GO:0000166">
    <property type="term" value="F:nucleotide binding"/>
    <property type="evidence" value="ECO:0007669"/>
    <property type="project" value="UniProtKB-KW"/>
</dbReference>
<gene>
    <name evidence="3" type="ORF">LCGC14_2848200</name>
</gene>
<organism evidence="3">
    <name type="scientific">marine sediment metagenome</name>
    <dbReference type="NCBI Taxonomy" id="412755"/>
    <lineage>
        <taxon>unclassified sequences</taxon>
        <taxon>metagenomes</taxon>
        <taxon>ecological metagenomes</taxon>
    </lineage>
</organism>
<proteinExistence type="predicted"/>
<accession>A0A0F9B056</accession>
<dbReference type="SUPFAM" id="SSF81891">
    <property type="entry name" value="Poly A polymerase C-terminal region-like"/>
    <property type="match status" value="1"/>
</dbReference>
<sequence length="231" mass="26955">MRTFYMLEKLLGADHQFDPEITRQIRRHMDEKRSAQLKCATLFHDIGKPLVRTIDQNGNIHFYGHEQKGADMANKICKRLKFSVRETGYIDFIIRNHLKPLFFFTAGREKDLTRKDLTRFFMKLGDFTPDLLIHAIADTQGKGNENDERNAAFIRFIKNLIHRYFVNFQPRSKAPPLITGTDLIHHFGLTPSPLFKTILNRVEERTLSNDLNDRTAALIFVEELLGRRIKA</sequence>
<dbReference type="Gene3D" id="1.10.3090.10">
    <property type="entry name" value="cca-adding enzyme, domain 2"/>
    <property type="match status" value="1"/>
</dbReference>
<dbReference type="AlphaFoldDB" id="A0A0F9B056"/>